<evidence type="ECO:0000313" key="4">
    <source>
        <dbReference type="Proteomes" id="UP001459277"/>
    </source>
</evidence>
<evidence type="ECO:0000256" key="2">
    <source>
        <dbReference type="SAM" id="Phobius"/>
    </source>
</evidence>
<keyword evidence="2" id="KW-0812">Transmembrane</keyword>
<sequence length="202" mass="21926">MSGNDHKSGKQAEDARANTLAKWALHLNGRSNAQGLFAGPVPPLFRPPSPPAITGSLPSATTGIIGTGPRRACLFLISLSSIWGWIFASPIITLCFFDSHFWYRKLPVAGTRSELDRVLPVNLAEWNFWDLLKDSDPHRALRLGCSSSSSSWCFWCMTLPQKITVSFLIVGLAVENSNKSGREGESGQEEKELGSSSSACSS</sequence>
<comment type="caution">
    <text evidence="3">The sequence shown here is derived from an EMBL/GenBank/DDBJ whole genome shotgun (WGS) entry which is preliminary data.</text>
</comment>
<keyword evidence="2" id="KW-0472">Membrane</keyword>
<feature type="region of interest" description="Disordered" evidence="1">
    <location>
        <begin position="178"/>
        <end position="202"/>
    </location>
</feature>
<protein>
    <submittedName>
        <fullName evidence="3">Uncharacterized protein</fullName>
    </submittedName>
</protein>
<keyword evidence="2" id="KW-1133">Transmembrane helix</keyword>
<evidence type="ECO:0000256" key="1">
    <source>
        <dbReference type="SAM" id="MobiDB-lite"/>
    </source>
</evidence>
<dbReference type="Proteomes" id="UP001459277">
    <property type="component" value="Unassembled WGS sequence"/>
</dbReference>
<keyword evidence="4" id="KW-1185">Reference proteome</keyword>
<dbReference type="AlphaFoldDB" id="A0AAW2CX75"/>
<feature type="compositionally biased region" description="Basic and acidic residues" evidence="1">
    <location>
        <begin position="180"/>
        <end position="193"/>
    </location>
</feature>
<organism evidence="3 4">
    <name type="scientific">Lithocarpus litseifolius</name>
    <dbReference type="NCBI Taxonomy" id="425828"/>
    <lineage>
        <taxon>Eukaryota</taxon>
        <taxon>Viridiplantae</taxon>
        <taxon>Streptophyta</taxon>
        <taxon>Embryophyta</taxon>
        <taxon>Tracheophyta</taxon>
        <taxon>Spermatophyta</taxon>
        <taxon>Magnoliopsida</taxon>
        <taxon>eudicotyledons</taxon>
        <taxon>Gunneridae</taxon>
        <taxon>Pentapetalae</taxon>
        <taxon>rosids</taxon>
        <taxon>fabids</taxon>
        <taxon>Fagales</taxon>
        <taxon>Fagaceae</taxon>
        <taxon>Lithocarpus</taxon>
    </lineage>
</organism>
<proteinExistence type="predicted"/>
<dbReference type="EMBL" id="JAZDWU010000005">
    <property type="protein sequence ID" value="KAL0002895.1"/>
    <property type="molecule type" value="Genomic_DNA"/>
</dbReference>
<reference evidence="3 4" key="1">
    <citation type="submission" date="2024-01" db="EMBL/GenBank/DDBJ databases">
        <title>A telomere-to-telomere, gap-free genome of sweet tea (Lithocarpus litseifolius).</title>
        <authorList>
            <person name="Zhou J."/>
        </authorList>
    </citation>
    <scope>NUCLEOTIDE SEQUENCE [LARGE SCALE GENOMIC DNA]</scope>
    <source>
        <strain evidence="3">Zhou-2022a</strain>
        <tissue evidence="3">Leaf</tissue>
    </source>
</reference>
<gene>
    <name evidence="3" type="ORF">SO802_016676</name>
</gene>
<evidence type="ECO:0000313" key="3">
    <source>
        <dbReference type="EMBL" id="KAL0002895.1"/>
    </source>
</evidence>
<feature type="transmembrane region" description="Helical" evidence="2">
    <location>
        <begin position="74"/>
        <end position="97"/>
    </location>
</feature>
<name>A0AAW2CX75_9ROSI</name>
<accession>A0AAW2CX75</accession>